<evidence type="ECO:0000256" key="11">
    <source>
        <dbReference type="ARBA" id="ARBA00024870"/>
    </source>
</evidence>
<dbReference type="InterPro" id="IPR018997">
    <property type="entry name" value="PUB_domain"/>
</dbReference>
<evidence type="ECO:0000256" key="5">
    <source>
        <dbReference type="ARBA" id="ARBA00012158"/>
    </source>
</evidence>
<dbReference type="Gene3D" id="2.20.25.10">
    <property type="match status" value="1"/>
</dbReference>
<evidence type="ECO:0000259" key="14">
    <source>
        <dbReference type="PROSITE" id="PS51398"/>
    </source>
</evidence>
<dbReference type="Gene3D" id="1.20.58.2190">
    <property type="match status" value="1"/>
</dbReference>
<dbReference type="SMART" id="SM00580">
    <property type="entry name" value="PUG"/>
    <property type="match status" value="1"/>
</dbReference>
<dbReference type="PANTHER" id="PTHR12143:SF19">
    <property type="entry name" value="PEPTIDE-N(4)-(N-ACETYL-BETA-GLUCOSAMINYL)ASPARAGINE AMIDASE"/>
    <property type="match status" value="1"/>
</dbReference>
<keyword evidence="16" id="KW-1185">Reference proteome</keyword>
<dbReference type="InterPro" id="IPR006588">
    <property type="entry name" value="Peptide_N_glycanase_PAW_dom"/>
</dbReference>
<comment type="function">
    <text evidence="11">Specifically deglycosylates the denatured form of N-linked glycoproteins in the cytoplasm and assists their proteasome-mediated degradation. Cleaves the beta-aspartyl-glucosamine (GlcNAc) of the glycan and the amide side chain of Asn, converting Asn to Asp. Prefers proteins containing high-mannose over those bearing complex type oligosaccharides. Can recognize misfolded proteins in the endoplasmic reticulum that are exported to the cytosol to be destroyed and deglycosylate them, while it has no activity toward native proteins. Deglycosylation is a prerequisite for subsequent proteasome-mediated degradation of some, but not all, misfolded glycoproteins.</text>
</comment>
<keyword evidence="9" id="KW-0378">Hydrolase</keyword>
<dbReference type="GO" id="GO:0000224">
    <property type="term" value="F:peptide-N4-(N-acetyl-beta-glucosaminyl)asparagine amidase activity"/>
    <property type="evidence" value="ECO:0007669"/>
    <property type="project" value="UniProtKB-EC"/>
</dbReference>
<evidence type="ECO:0000256" key="4">
    <source>
        <dbReference type="ARBA" id="ARBA00009390"/>
    </source>
</evidence>
<dbReference type="SMART" id="SM00460">
    <property type="entry name" value="TGc"/>
    <property type="match status" value="1"/>
</dbReference>
<dbReference type="Proteomes" id="UP000655588">
    <property type="component" value="Unassembled WGS sequence"/>
</dbReference>
<dbReference type="SUPFAM" id="SSF143503">
    <property type="entry name" value="PUG domain-like"/>
    <property type="match status" value="1"/>
</dbReference>
<dbReference type="InterPro" id="IPR008979">
    <property type="entry name" value="Galactose-bd-like_sf"/>
</dbReference>
<keyword evidence="7" id="KW-0963">Cytoplasm</keyword>
<evidence type="ECO:0000256" key="2">
    <source>
        <dbReference type="ARBA" id="ARBA00001947"/>
    </source>
</evidence>
<gene>
    <name evidence="15" type="ORF">E2986_05417</name>
</gene>
<keyword evidence="8" id="KW-0479">Metal-binding</keyword>
<evidence type="ECO:0000256" key="13">
    <source>
        <dbReference type="PROSITE-ProRule" id="PRU00731"/>
    </source>
</evidence>
<evidence type="ECO:0000313" key="15">
    <source>
        <dbReference type="EMBL" id="KAF3423964.1"/>
    </source>
</evidence>
<protein>
    <recommendedName>
        <fullName evidence="6">Peptide-N(4)-(N-acetyl-beta-glucosaminyl)asparagine amidase</fullName>
        <ecNumber evidence="5">3.5.1.52</ecNumber>
    </recommendedName>
    <alternativeName>
        <fullName evidence="12">Peptide:N-glycanase</fullName>
    </alternativeName>
</protein>
<sequence>MDKDLLRSVDLLKENEEQVRNDAENALLTVCQNILSHPNDKQYREVRLDNPMVTTKLLPALGGIECLFDIGFVETTDCLSLPQEAPLSKLRALQNLLNKSSLPTKAPTVKDIALYNLIPATSTEKEKRFFLSIIEFFQNVLRFEDASLQEKAKKVIPIVDLEIATMTRLGQLHKHVKLFQTDSQKDVEKQQDEHDDAKDLFLMELLHWFKYKFFTWIDSPKCTACFSECKQQEMMLSNDPRCTRIEIHKCTRCGTRVKFPRYTDPEPLLTLRRGRCGEWANVFTLLCRTLGYDARFIYDHTDHVWTEVCNGHCPYLNGKYVQRYSLTHCSIEIVHITVFSQLRKKNSQHQTCSKDEVQDVTWRYTCDQIGVMKRRNICSENKLLQFIESLNKYRQSSPHYSSTRRQYVIKRRLLELVELIHVPNKRDSDDDEYYGERSTGSYEWRRARGEISESNTKINYSWDVSKYGEAFHLQYSVVKDMYKITDDNGTVLMEISGWQYGTKEFEGGMFRKVEHDWKMTYLSRSPGTICGKIKWCFVVANPNLYLKTFHLQATTKIFHEANISWDIEALFDNANQNKSVVLPINDVSNYRTYQLKGATKLILTATVSGGQGDSAWQHAQIFRQNLENEDDRSLVIDIELENR</sequence>
<comment type="catalytic activity">
    <reaction evidence="1">
        <text>Hydrolysis of an N(4)-(acetyl-beta-D-glucosaminyl)asparagine residue in which the glucosamine residue may be further glycosylated, to yield a (substituted) N-acetyl-beta-D-glucosaminylamine and a peptide containing an aspartate residue.</text>
        <dbReference type="EC" id="3.5.1.52"/>
    </reaction>
</comment>
<evidence type="ECO:0000256" key="1">
    <source>
        <dbReference type="ARBA" id="ARBA00001650"/>
    </source>
</evidence>
<dbReference type="SUPFAM" id="SSF54001">
    <property type="entry name" value="Cysteine proteinases"/>
    <property type="match status" value="1"/>
</dbReference>
<dbReference type="InterPro" id="IPR036339">
    <property type="entry name" value="PUB-like_dom_sf"/>
</dbReference>
<dbReference type="InterPro" id="IPR038765">
    <property type="entry name" value="Papain-like_cys_pep_sf"/>
</dbReference>
<reference evidence="15" key="1">
    <citation type="submission" date="2019-11" db="EMBL/GenBank/DDBJ databases">
        <title>The nuclear and mitochondrial genomes of Frieseomelitta varia - a highly eusocial stingless bee (Meliponini) with a permanently sterile worker caste.</title>
        <authorList>
            <person name="Freitas F.C.P."/>
            <person name="Lourenco A.P."/>
            <person name="Nunes F.M.F."/>
            <person name="Paschoal A.R."/>
            <person name="Abreu F.C.P."/>
            <person name="Barbin F.O."/>
            <person name="Bataglia L."/>
            <person name="Cardoso-Junior C.A.M."/>
            <person name="Cervoni M.S."/>
            <person name="Silva S.R."/>
            <person name="Dalarmi F."/>
            <person name="Del Lama M.A."/>
            <person name="Depintor T.S."/>
            <person name="Ferreira K.M."/>
            <person name="Goria P.S."/>
            <person name="Jaskot M.C."/>
            <person name="Lago D.C."/>
            <person name="Luna-Lucena D."/>
            <person name="Moda L.M."/>
            <person name="Nascimento L."/>
            <person name="Pedrino M."/>
            <person name="Rabico F.O."/>
            <person name="Sanches F.C."/>
            <person name="Santos D.E."/>
            <person name="Santos C.G."/>
            <person name="Vieira J."/>
            <person name="Lopes T.F."/>
            <person name="Barchuk A.R."/>
            <person name="Hartfelder K."/>
            <person name="Simoes Z.L.P."/>
            <person name="Bitondi M.M.G."/>
            <person name="Pinheiro D.G."/>
        </authorList>
    </citation>
    <scope>NUCLEOTIDE SEQUENCE</scope>
    <source>
        <strain evidence="15">USP_RPSP 00005682</strain>
        <tissue evidence="15">Whole individual</tissue>
    </source>
</reference>
<dbReference type="GO" id="GO:0006516">
    <property type="term" value="P:glycoprotein catabolic process"/>
    <property type="evidence" value="ECO:0007669"/>
    <property type="project" value="InterPro"/>
</dbReference>
<dbReference type="GO" id="GO:0005829">
    <property type="term" value="C:cytosol"/>
    <property type="evidence" value="ECO:0007669"/>
    <property type="project" value="TreeGrafter"/>
</dbReference>
<dbReference type="Pfam" id="PF04721">
    <property type="entry name" value="PAW"/>
    <property type="match status" value="1"/>
</dbReference>
<evidence type="ECO:0000256" key="3">
    <source>
        <dbReference type="ARBA" id="ARBA00004496"/>
    </source>
</evidence>
<dbReference type="InterPro" id="IPR002931">
    <property type="entry name" value="Transglutaminase-like"/>
</dbReference>
<evidence type="ECO:0000256" key="12">
    <source>
        <dbReference type="ARBA" id="ARBA00032901"/>
    </source>
</evidence>
<evidence type="ECO:0000256" key="7">
    <source>
        <dbReference type="ARBA" id="ARBA00022490"/>
    </source>
</evidence>
<dbReference type="InterPro" id="IPR038680">
    <property type="entry name" value="PAW_sf"/>
</dbReference>
<feature type="domain" description="PAW" evidence="14">
    <location>
        <begin position="433"/>
        <end position="643"/>
    </location>
</feature>
<dbReference type="PANTHER" id="PTHR12143">
    <property type="entry name" value="PEPTIDE N-GLYCANASE PNGASE -RELATED"/>
    <property type="match status" value="1"/>
</dbReference>
<dbReference type="Pfam" id="PF01841">
    <property type="entry name" value="Transglut_core"/>
    <property type="match status" value="1"/>
</dbReference>
<dbReference type="SUPFAM" id="SSF49785">
    <property type="entry name" value="Galactose-binding domain-like"/>
    <property type="match status" value="1"/>
</dbReference>
<dbReference type="AlphaFoldDB" id="A0A833R8I7"/>
<comment type="cofactor">
    <cofactor evidence="2">
        <name>Zn(2+)</name>
        <dbReference type="ChEBI" id="CHEBI:29105"/>
    </cofactor>
</comment>
<evidence type="ECO:0000256" key="6">
    <source>
        <dbReference type="ARBA" id="ARBA00018546"/>
    </source>
</evidence>
<dbReference type="GO" id="GO:0046872">
    <property type="term" value="F:metal ion binding"/>
    <property type="evidence" value="ECO:0007669"/>
    <property type="project" value="UniProtKB-KW"/>
</dbReference>
<dbReference type="EC" id="3.5.1.52" evidence="5"/>
<keyword evidence="10" id="KW-0862">Zinc</keyword>
<dbReference type="PROSITE" id="PS51398">
    <property type="entry name" value="PAW"/>
    <property type="match status" value="1"/>
</dbReference>
<evidence type="ECO:0000256" key="10">
    <source>
        <dbReference type="ARBA" id="ARBA00022833"/>
    </source>
</evidence>
<evidence type="ECO:0000313" key="16">
    <source>
        <dbReference type="Proteomes" id="UP000655588"/>
    </source>
</evidence>
<evidence type="ECO:0000256" key="9">
    <source>
        <dbReference type="ARBA" id="ARBA00022801"/>
    </source>
</evidence>
<dbReference type="EMBL" id="WNWW01000515">
    <property type="protein sequence ID" value="KAF3423964.1"/>
    <property type="molecule type" value="Genomic_DNA"/>
</dbReference>
<dbReference type="Gene3D" id="2.60.120.1020">
    <property type="entry name" value="Peptide N glycanase, PAW domain"/>
    <property type="match status" value="1"/>
</dbReference>
<dbReference type="Pfam" id="PF09409">
    <property type="entry name" value="PUB"/>
    <property type="match status" value="1"/>
</dbReference>
<name>A0A833R8I7_9HYME</name>
<comment type="similarity">
    <text evidence="4 13">Belongs to the transglutaminase-like superfamily. PNGase family.</text>
</comment>
<comment type="subcellular location">
    <subcellularLocation>
        <location evidence="3">Cytoplasm</location>
    </subcellularLocation>
</comment>
<evidence type="ECO:0000256" key="8">
    <source>
        <dbReference type="ARBA" id="ARBA00022723"/>
    </source>
</evidence>
<accession>A0A833R8I7</accession>
<comment type="caution">
    <text evidence="15">The sequence shown here is derived from an EMBL/GenBank/DDBJ whole genome shotgun (WGS) entry which is preliminary data.</text>
</comment>
<proteinExistence type="inferred from homology"/>
<dbReference type="GO" id="GO:0005634">
    <property type="term" value="C:nucleus"/>
    <property type="evidence" value="ECO:0007669"/>
    <property type="project" value="TreeGrafter"/>
</dbReference>
<dbReference type="Gene3D" id="3.10.620.30">
    <property type="match status" value="1"/>
</dbReference>
<dbReference type="InterPro" id="IPR050883">
    <property type="entry name" value="PNGase"/>
</dbReference>
<organism evidence="15 16">
    <name type="scientific">Frieseomelitta varia</name>
    <dbReference type="NCBI Taxonomy" id="561572"/>
    <lineage>
        <taxon>Eukaryota</taxon>
        <taxon>Metazoa</taxon>
        <taxon>Ecdysozoa</taxon>
        <taxon>Arthropoda</taxon>
        <taxon>Hexapoda</taxon>
        <taxon>Insecta</taxon>
        <taxon>Pterygota</taxon>
        <taxon>Neoptera</taxon>
        <taxon>Endopterygota</taxon>
        <taxon>Hymenoptera</taxon>
        <taxon>Apocrita</taxon>
        <taxon>Aculeata</taxon>
        <taxon>Apoidea</taxon>
        <taxon>Anthophila</taxon>
        <taxon>Apidae</taxon>
        <taxon>Frieseomelitta</taxon>
    </lineage>
</organism>